<feature type="domain" description="DH" evidence="1">
    <location>
        <begin position="20"/>
        <end position="117"/>
    </location>
</feature>
<dbReference type="Proteomes" id="UP000620124">
    <property type="component" value="Unassembled WGS sequence"/>
</dbReference>
<dbReference type="Gene3D" id="1.20.900.10">
    <property type="entry name" value="Dbl homology (DH) domain"/>
    <property type="match status" value="1"/>
</dbReference>
<dbReference type="OrthoDB" id="10256089at2759"/>
<dbReference type="EMBL" id="JACAZI010000004">
    <property type="protein sequence ID" value="KAF7362446.1"/>
    <property type="molecule type" value="Genomic_DNA"/>
</dbReference>
<dbReference type="PROSITE" id="PS50010">
    <property type="entry name" value="DH_2"/>
    <property type="match status" value="1"/>
</dbReference>
<dbReference type="PANTHER" id="PTHR22834:SF20">
    <property type="entry name" value="SH3 DOMAIN-CONTAINING PROTEIN"/>
    <property type="match status" value="1"/>
</dbReference>
<dbReference type="InterPro" id="IPR035899">
    <property type="entry name" value="DBL_dom_sf"/>
</dbReference>
<dbReference type="GO" id="GO:0005737">
    <property type="term" value="C:cytoplasm"/>
    <property type="evidence" value="ECO:0007669"/>
    <property type="project" value="TreeGrafter"/>
</dbReference>
<organism evidence="2 3">
    <name type="scientific">Mycena venus</name>
    <dbReference type="NCBI Taxonomy" id="2733690"/>
    <lineage>
        <taxon>Eukaryota</taxon>
        <taxon>Fungi</taxon>
        <taxon>Dikarya</taxon>
        <taxon>Basidiomycota</taxon>
        <taxon>Agaricomycotina</taxon>
        <taxon>Agaricomycetes</taxon>
        <taxon>Agaricomycetidae</taxon>
        <taxon>Agaricales</taxon>
        <taxon>Marasmiineae</taxon>
        <taxon>Mycenaceae</taxon>
        <taxon>Mycena</taxon>
    </lineage>
</organism>
<dbReference type="GO" id="GO:0031991">
    <property type="term" value="P:regulation of actomyosin contractile ring contraction"/>
    <property type="evidence" value="ECO:0007669"/>
    <property type="project" value="TreeGrafter"/>
</dbReference>
<dbReference type="Pfam" id="PF00621">
    <property type="entry name" value="RhoGEF"/>
    <property type="match status" value="1"/>
</dbReference>
<dbReference type="AlphaFoldDB" id="A0A8H6YPH7"/>
<evidence type="ECO:0000313" key="2">
    <source>
        <dbReference type="EMBL" id="KAF7362446.1"/>
    </source>
</evidence>
<dbReference type="PANTHER" id="PTHR22834">
    <property type="entry name" value="NUCLEAR FUSION PROTEIN FUS2"/>
    <property type="match status" value="1"/>
</dbReference>
<sequence>MESPPAPPAALSLYPATLSKRQHALHELMSSERAYASDLALILEVHIPLAQGPMTADDIKVIFNNISELAELSDVFCEALQRTIGSALDDPDATDDKIGELFLRYAPELEAPYKAIYYAPSFCARPPHCFTFYPRAHGVPPKDARSRRLFVACLGSVLVTDQTGAETLKIFSVAHGDH</sequence>
<keyword evidence="3" id="KW-1185">Reference proteome</keyword>
<comment type="caution">
    <text evidence="2">The sequence shown here is derived from an EMBL/GenBank/DDBJ whole genome shotgun (WGS) entry which is preliminary data.</text>
</comment>
<name>A0A8H6YPH7_9AGAR</name>
<dbReference type="SUPFAM" id="SSF48065">
    <property type="entry name" value="DBL homology domain (DH-domain)"/>
    <property type="match status" value="1"/>
</dbReference>
<proteinExistence type="predicted"/>
<accession>A0A8H6YPH7</accession>
<evidence type="ECO:0000313" key="3">
    <source>
        <dbReference type="Proteomes" id="UP000620124"/>
    </source>
</evidence>
<protein>
    <submittedName>
        <fullName evidence="2">DH domain-containing protein</fullName>
    </submittedName>
</protein>
<evidence type="ECO:0000259" key="1">
    <source>
        <dbReference type="PROSITE" id="PS50010"/>
    </source>
</evidence>
<dbReference type="GO" id="GO:0005085">
    <property type="term" value="F:guanyl-nucleotide exchange factor activity"/>
    <property type="evidence" value="ECO:0007669"/>
    <property type="project" value="InterPro"/>
</dbReference>
<dbReference type="InterPro" id="IPR000219">
    <property type="entry name" value="DH_dom"/>
</dbReference>
<dbReference type="GO" id="GO:0032955">
    <property type="term" value="P:regulation of division septum assembly"/>
    <property type="evidence" value="ECO:0007669"/>
    <property type="project" value="TreeGrafter"/>
</dbReference>
<reference evidence="2" key="1">
    <citation type="submission" date="2020-05" db="EMBL/GenBank/DDBJ databases">
        <title>Mycena genomes resolve the evolution of fungal bioluminescence.</title>
        <authorList>
            <person name="Tsai I.J."/>
        </authorList>
    </citation>
    <scope>NUCLEOTIDE SEQUENCE</scope>
    <source>
        <strain evidence="2">CCC161011</strain>
    </source>
</reference>
<gene>
    <name evidence="2" type="ORF">MVEN_00592200</name>
</gene>
<dbReference type="InterPro" id="IPR051492">
    <property type="entry name" value="Dynamin-Rho_GEF"/>
</dbReference>